<sequence>MHAYALPAKSHLWRETTAAISGRGCALAPFHIADGKAWCVRTYSSPETNAYARKLAELPNVQGRSFSEVQMPPTSVENLQGVQLFALVEDPLVRLRKVWFYRTSSPSFTARCPIRFRDVAGKSFGDFVRWVLAQDPLACDELIRPQWAMLPDGCTLYRAECEKDIEEPSALTRDIVRALYADDLPLWEEAAAMP</sequence>
<proteinExistence type="predicted"/>
<evidence type="ECO:0000313" key="1">
    <source>
        <dbReference type="EMBL" id="CAB4162498.1"/>
    </source>
</evidence>
<gene>
    <name evidence="1" type="ORF">UFOVP783_53</name>
</gene>
<accession>A0A6J5NZH1</accession>
<reference evidence="1" key="1">
    <citation type="submission" date="2020-04" db="EMBL/GenBank/DDBJ databases">
        <authorList>
            <person name="Chiriac C."/>
            <person name="Salcher M."/>
            <person name="Ghai R."/>
            <person name="Kavagutti S V."/>
        </authorList>
    </citation>
    <scope>NUCLEOTIDE SEQUENCE</scope>
</reference>
<name>A0A6J5NZH1_9CAUD</name>
<protein>
    <submittedName>
        <fullName evidence="1">Uncharacterized protein</fullName>
    </submittedName>
</protein>
<dbReference type="EMBL" id="LR796738">
    <property type="protein sequence ID" value="CAB4162498.1"/>
    <property type="molecule type" value="Genomic_DNA"/>
</dbReference>
<organism evidence="1">
    <name type="scientific">uncultured Caudovirales phage</name>
    <dbReference type="NCBI Taxonomy" id="2100421"/>
    <lineage>
        <taxon>Viruses</taxon>
        <taxon>Duplodnaviria</taxon>
        <taxon>Heunggongvirae</taxon>
        <taxon>Uroviricota</taxon>
        <taxon>Caudoviricetes</taxon>
        <taxon>Peduoviridae</taxon>
        <taxon>Maltschvirus</taxon>
        <taxon>Maltschvirus maltsch</taxon>
    </lineage>
</organism>